<reference evidence="13 14" key="1">
    <citation type="submission" date="2021-02" db="EMBL/GenBank/DDBJ databases">
        <title>Porcisia hertigi Genome sequencing and assembly.</title>
        <authorList>
            <person name="Almutairi H."/>
            <person name="Gatherer D."/>
        </authorList>
    </citation>
    <scope>NUCLEOTIDE SEQUENCE [LARGE SCALE GENOMIC DNA]</scope>
    <source>
        <strain evidence="13 14">C119</strain>
    </source>
</reference>
<feature type="region of interest" description="Disordered" evidence="8">
    <location>
        <begin position="998"/>
        <end position="1033"/>
    </location>
</feature>
<feature type="compositionally biased region" description="Polar residues" evidence="8">
    <location>
        <begin position="2155"/>
        <end position="2173"/>
    </location>
</feature>
<evidence type="ECO:0000256" key="1">
    <source>
        <dbReference type="ARBA" id="ARBA00008874"/>
    </source>
</evidence>
<feature type="domain" description="Response regulatory" evidence="11">
    <location>
        <begin position="1161"/>
        <end position="1275"/>
    </location>
</feature>
<evidence type="ECO:0000256" key="8">
    <source>
        <dbReference type="SAM" id="MobiDB-lite"/>
    </source>
</evidence>
<feature type="region of interest" description="Disordered" evidence="8">
    <location>
        <begin position="2522"/>
        <end position="2541"/>
    </location>
</feature>
<evidence type="ECO:0000259" key="10">
    <source>
        <dbReference type="PROSITE" id="PS50042"/>
    </source>
</evidence>
<proteinExistence type="inferred from homology"/>
<dbReference type="PROSITE" id="PS50011">
    <property type="entry name" value="PROTEIN_KINASE_DOM"/>
    <property type="match status" value="1"/>
</dbReference>
<evidence type="ECO:0000256" key="3">
    <source>
        <dbReference type="ARBA" id="ARBA00022741"/>
    </source>
</evidence>
<dbReference type="SUPFAM" id="SSF52172">
    <property type="entry name" value="CheY-like"/>
    <property type="match status" value="1"/>
</dbReference>
<evidence type="ECO:0000313" key="14">
    <source>
        <dbReference type="Proteomes" id="UP000674318"/>
    </source>
</evidence>
<feature type="region of interest" description="Disordered" evidence="8">
    <location>
        <begin position="2060"/>
        <end position="2179"/>
    </location>
</feature>
<dbReference type="PROSITE" id="PS50110">
    <property type="entry name" value="RESPONSE_REGULATORY"/>
    <property type="match status" value="1"/>
</dbReference>
<dbReference type="SUPFAM" id="SSF51206">
    <property type="entry name" value="cAMP-binding domain-like"/>
    <property type="match status" value="2"/>
</dbReference>
<dbReference type="CDD" id="cd00130">
    <property type="entry name" value="PAS"/>
    <property type="match status" value="1"/>
</dbReference>
<dbReference type="RefSeq" id="XP_067758448.1">
    <property type="nucleotide sequence ID" value="XM_067902101.1"/>
</dbReference>
<feature type="domain" description="Protein kinase" evidence="9">
    <location>
        <begin position="1303"/>
        <end position="1571"/>
    </location>
</feature>
<dbReference type="KEGG" id="phet:94292178"/>
<comment type="caution">
    <text evidence="13">The sequence shown here is derived from an EMBL/GenBank/DDBJ whole genome shotgun (WGS) entry which is preliminary data.</text>
</comment>
<dbReference type="Gene3D" id="3.40.50.2300">
    <property type="match status" value="1"/>
</dbReference>
<dbReference type="PROSITE" id="PS00108">
    <property type="entry name" value="PROTEIN_KINASE_ST"/>
    <property type="match status" value="1"/>
</dbReference>
<evidence type="ECO:0000313" key="13">
    <source>
        <dbReference type="EMBL" id="KAG5509141.1"/>
    </source>
</evidence>
<dbReference type="EMBL" id="JAFJZO010000015">
    <property type="protein sequence ID" value="KAG5509141.1"/>
    <property type="molecule type" value="Genomic_DNA"/>
</dbReference>
<sequence>MNPEKKRLGGERQLQQTVEAEGRARCDTSIVQSMCVETSPLEPEDANTSTSTTSSAQLPLLAPLSMALQSVITPATATTGLDPTPHDDPRDGDEKEEEVFLTNGSIALAEFTSLLKPAENNTLKEHIIHLLQNVDTEETLVRIAQALETRETPVEVSSTTLTASSREAASYTNASQSTSASMNTTQRRRSSNVSRPCAGSFEALAGFSFLHPPHSATVASAQDPPSSAPPSEDAGLQNRLSRGPSGPMDASFNSRSSFDTRDEERRHSKQNDETLSTFMAEGTSQDITTTAPLLELPPLPTHGHIEGRRVAVSAAPCMPPPEMTSEGAPATALPPLQVVPKTAAEELQLRRILRRCHTFSSLETETLQAVVKAMDKEEHAAGVAILEQGKATTEKLYLVGEGTCEVIKNGKALGSLPPGGTFGELELMYKQAKCAATIRCVTRCVLYTLDDTSYHRVIMTSSLQKRRKFEQLTTNVPFLRCLPDFERMKIAEALETRVYKRGNTIIHFGSAGKYMHFIVEGEVKVIGRNRGRRVEVVRLRKGDVVGELEFLFNHLTVADVVATSREVRTACISREHFELIIGPIQDRLKEFVATSSTYEKYYVSEVADESVRTELNRIESSRKHRRVAWQDEETSIGVTDPRGEVLLSAPLALLRDKCATVSKSGTLDGAVADHDSQVGDVPVSPDVLEETVGDSARPPKALLRFPFAPITGKEVAVLALREDGLIIYWNSVLDRLTSYSAEEVVGQNIYSFLLSEREQQAMYKAISTARGYAGEADEFLKRPNIKSSQFTLARRDGLTKTTIRLTMVPPVVSGGRNAAEVVLGFGDEVKEGPQKMLEQPQWLSSQIRTILADGTQSFEERLECIAETLNNFESTYRAMTVSTERLRVVNIRQMMGHVLMDLGSECVTRCVSVRQCFEGLPSERAYLDANLLPECLRYAMKLCLKYSITGGSIITITITVTEKNGLEFLVVNFNLSGDGMPKAIAKFFDSPLNKQRNSSTVMSIDAGDDDDNSDGDDEGDDEGESDAEESMVLRHALRPRLRRKLRRVQRAVEDQGGTLRMLRNPQDSNIVFLIPFMPASEQDAENASVEESLSTLADSMSASQSVSLAGMRDALGHPTSGAAAGNVSLANIPAGESSGLSNLSVAGVTPAAPGQPSFSYTTCLAEDTPAHRVMLSSFLWERHHAVLTAFSFEDVLGLTGVADILIIDLQQSAVTFLQGLDPIARLRDILRHMAVIVTSTNFDLVSSDTYAAAGFITLKKPCTPVQAMKAIRRAEEKSAVMKLERMRIEQTRETLSRNSRGAWRRGALLGKGSFGEVYEAYDLLTGGRMAVKEMRLGNNDAKIEQFVQEISTMCNLQHPNIIHYFYCEESASPKVIRVFMEFAGGGTLQTLLKKKSKLEYVEMRALLRDIVEGLAYIHSQHYVHGDIKTANVLLSNDGKGKIGDFGTARTVQNGELLYVMQGSPLYMSPECMSAGEMDEDGTKVGYSFPSDIWSLGCVAMEMATNKPPFAHIKTIKGPAGLTKFITSLTDVPDLSPLFKCHASIVEFVSACLNPDPNQRATAQDLLQLSLFSESTHGDRNSAVKALKRAQLLHVLNKFVAFQEPQEAAEREKRRSRFKARRVVSDYFSSSSNSSRSPHSTNVSEVTSVPFSKSGPAAEVDGGADKRRRRGSTTATTAAAARMVAIDYNDDDESDTDTLRRSATMARAPDDALKSSDHAGAAHKSTESQFANTLTAADGGSMNPTSPSTRYLRNWDSSSSCSSSSSVRGNLTPTAMTAAGGDGSAPYTPALPVHHTIGVTDKSDDAEPDARNPKADYADDLSPTPTKRSKTRSRPRAQATPLAQMSLHGGRGHDSTSTANSAEDEFFATSSESGSDKRTRSTKSRTPNKAGTRGTTLSRQGGTARPPQTVTATSEGRPPTGIEGFGYAPSFPGRRRNVRLDEAGNIVPFERPLNNRSELHRDCASAMGGAEASAAVDTEANAVSHAPLPALGAAHDHALSPVGVMGGLASPPFAQGPGNFSFFNYSFNKNISFMGSNMDEVLNSAANDFLSNLVANSHASNVPGGDVTSSTGSTAPLIPKTFRRVEKSDSGRSHATVSTNREGEGHADGVSGEFATLASPKYGDEHGDMADTSSQKRGRALSRSPSARDPLDTRGQGDSTSIEGGNSREQNSEATVPYSHAPAAKPLSVVVAPPVASRSTYPASSNLCSASCTSDDVAASITPRDDSVPLLWAAASGYRHRRVRPPITNHSFFVVEDRSLPPALLRSNSTSVPPFLPNSDTTTMAGPRACGPASATQVSLTTSSSVTSGEGGVLSGARVDRDTGALPQQHYRNPAVVTPLPCFPTFATSHARAAWQQRQRGETGSGRGGVGDSSASNRFLSTPLSNDNSAYALPNNEHQRHEQSRRAAGAAMDDDDDDDYNSNDDVDLPSAAFCSVYSTFSQSASNLGAETLSTNRKQIVKSHRAKDEDVDTLSSEDRRSTGAPGTLYPSGRSNNAEADSLLCEHLRDVEKSLQNVLARLQQTDRQQQPQQLHQNRSEGGGLIAEVKESVDRTLLASPTQPTVMDLSPKAALHRSEVETDTSVSGLQHSSSSHPTPVIIPPSKQKEVHHPLMHTPLPLPMQRSHPLWSMDDDPETLQKGVPRNALMRSGTPSRSSTVHGASSGGDRGSVQVLLRRILRRLNCVLDEVHQHSLPTASSSSSPVTPEAAASVSLTF</sequence>
<evidence type="ECO:0000256" key="6">
    <source>
        <dbReference type="PROSITE-ProRule" id="PRU00169"/>
    </source>
</evidence>
<dbReference type="InterPro" id="IPR018490">
    <property type="entry name" value="cNMP-bd_dom_sf"/>
</dbReference>
<evidence type="ECO:0000259" key="9">
    <source>
        <dbReference type="PROSITE" id="PS50011"/>
    </source>
</evidence>
<feature type="compositionally biased region" description="Low complexity" evidence="8">
    <location>
        <begin position="2522"/>
        <end position="2533"/>
    </location>
</feature>
<dbReference type="OrthoDB" id="417078at2759"/>
<dbReference type="InterPro" id="IPR011006">
    <property type="entry name" value="CheY-like_superfamily"/>
</dbReference>
<dbReference type="Gene3D" id="3.30.450.20">
    <property type="entry name" value="PAS domain"/>
    <property type="match status" value="1"/>
</dbReference>
<dbReference type="InterPro" id="IPR001789">
    <property type="entry name" value="Sig_transdc_resp-reg_receiver"/>
</dbReference>
<evidence type="ECO:0000256" key="2">
    <source>
        <dbReference type="ARBA" id="ARBA00022535"/>
    </source>
</evidence>
<feature type="compositionally biased region" description="Basic and acidic residues" evidence="8">
    <location>
        <begin position="1800"/>
        <end position="1816"/>
    </location>
</feature>
<feature type="compositionally biased region" description="Low complexity" evidence="8">
    <location>
        <begin position="219"/>
        <end position="234"/>
    </location>
</feature>
<feature type="compositionally biased region" description="Acidic residues" evidence="8">
    <location>
        <begin position="2411"/>
        <end position="2424"/>
    </location>
</feature>
<dbReference type="GO" id="GO:0030553">
    <property type="term" value="F:cGMP binding"/>
    <property type="evidence" value="ECO:0007669"/>
    <property type="project" value="UniProtKB-KW"/>
</dbReference>
<dbReference type="SMART" id="SM00091">
    <property type="entry name" value="PAS"/>
    <property type="match status" value="1"/>
</dbReference>
<dbReference type="Pfam" id="PF00989">
    <property type="entry name" value="PAS"/>
    <property type="match status" value="1"/>
</dbReference>
<dbReference type="PROSITE" id="PS00107">
    <property type="entry name" value="PROTEIN_KINASE_ATP"/>
    <property type="match status" value="1"/>
</dbReference>
<feature type="compositionally biased region" description="Acidic residues" evidence="8">
    <location>
        <begin position="1006"/>
        <end position="1029"/>
    </location>
</feature>
<dbReference type="InterPro" id="IPR011009">
    <property type="entry name" value="Kinase-like_dom_sf"/>
</dbReference>
<feature type="compositionally biased region" description="Polar residues" evidence="8">
    <location>
        <begin position="2374"/>
        <end position="2388"/>
    </location>
</feature>
<dbReference type="InterPro" id="IPR000014">
    <property type="entry name" value="PAS"/>
</dbReference>
<dbReference type="CDD" id="cd00038">
    <property type="entry name" value="CAP_ED"/>
    <property type="match status" value="2"/>
</dbReference>
<feature type="compositionally biased region" description="Low complexity" evidence="8">
    <location>
        <begin position="2581"/>
        <end position="2591"/>
    </location>
</feature>
<keyword evidence="14" id="KW-1185">Reference proteome</keyword>
<evidence type="ECO:0000259" key="11">
    <source>
        <dbReference type="PROSITE" id="PS50110"/>
    </source>
</evidence>
<feature type="compositionally biased region" description="Polar residues" evidence="8">
    <location>
        <begin position="2648"/>
        <end position="2658"/>
    </location>
</feature>
<gene>
    <name evidence="13" type="ORF">JKF63_06150</name>
</gene>
<feature type="region of interest" description="Disordered" evidence="8">
    <location>
        <begin position="1627"/>
        <end position="1676"/>
    </location>
</feature>
<dbReference type="SMART" id="SM00220">
    <property type="entry name" value="S_TKc"/>
    <property type="match status" value="1"/>
</dbReference>
<feature type="region of interest" description="Disordered" evidence="8">
    <location>
        <begin position="150"/>
        <end position="195"/>
    </location>
</feature>
<feature type="compositionally biased region" description="Basic and acidic residues" evidence="8">
    <location>
        <begin position="258"/>
        <end position="272"/>
    </location>
</feature>
<dbReference type="Proteomes" id="UP000674318">
    <property type="component" value="Unassembled WGS sequence"/>
</dbReference>
<evidence type="ECO:0000256" key="4">
    <source>
        <dbReference type="ARBA" id="ARBA00022840"/>
    </source>
</evidence>
<keyword evidence="3 7" id="KW-0547">Nucleotide-binding</keyword>
<organism evidence="13 14">
    <name type="scientific">Porcisia hertigi</name>
    <dbReference type="NCBI Taxonomy" id="2761500"/>
    <lineage>
        <taxon>Eukaryota</taxon>
        <taxon>Discoba</taxon>
        <taxon>Euglenozoa</taxon>
        <taxon>Kinetoplastea</taxon>
        <taxon>Metakinetoplastina</taxon>
        <taxon>Trypanosomatida</taxon>
        <taxon>Trypanosomatidae</taxon>
        <taxon>Leishmaniinae</taxon>
        <taxon>Porcisia</taxon>
    </lineage>
</organism>
<feature type="region of interest" description="Disordered" evidence="8">
    <location>
        <begin position="2457"/>
        <end position="2493"/>
    </location>
</feature>
<feature type="region of interest" description="Disordered" evidence="8">
    <location>
        <begin position="2641"/>
        <end position="2665"/>
    </location>
</feature>
<dbReference type="GO" id="GO:0006355">
    <property type="term" value="P:regulation of DNA-templated transcription"/>
    <property type="evidence" value="ECO:0007669"/>
    <property type="project" value="InterPro"/>
</dbReference>
<dbReference type="SMART" id="SM00100">
    <property type="entry name" value="cNMP"/>
    <property type="match status" value="2"/>
</dbReference>
<feature type="region of interest" description="Disordered" evidence="8">
    <location>
        <begin position="2690"/>
        <end position="2713"/>
    </location>
</feature>
<feature type="region of interest" description="Disordered" evidence="8">
    <location>
        <begin position="2576"/>
        <end position="2595"/>
    </location>
</feature>
<dbReference type="InterPro" id="IPR014710">
    <property type="entry name" value="RmlC-like_jellyroll"/>
</dbReference>
<feature type="domain" description="Cyclic nucleotide-binding" evidence="10">
    <location>
        <begin position="358"/>
        <end position="475"/>
    </location>
</feature>
<evidence type="ECO:0000256" key="7">
    <source>
        <dbReference type="PROSITE-ProRule" id="PRU10141"/>
    </source>
</evidence>
<keyword evidence="6" id="KW-0597">Phosphoprotein</keyword>
<keyword evidence="4 7" id="KW-0067">ATP-binding</keyword>
<dbReference type="SUPFAM" id="SSF56112">
    <property type="entry name" value="Protein kinase-like (PK-like)"/>
    <property type="match status" value="1"/>
</dbReference>
<feature type="compositionally biased region" description="Low complexity" evidence="8">
    <location>
        <begin position="1627"/>
        <end position="1643"/>
    </location>
</feature>
<feature type="compositionally biased region" description="Basic and acidic residues" evidence="8">
    <location>
        <begin position="1"/>
        <end position="10"/>
    </location>
</feature>
<dbReference type="GeneID" id="94292178"/>
<comment type="similarity">
    <text evidence="1">Belongs to the protein kinase superfamily. STE Ser/Thr protein kinase family. STE20 subfamily.</text>
</comment>
<dbReference type="InterPro" id="IPR017441">
    <property type="entry name" value="Protein_kinase_ATP_BS"/>
</dbReference>
<dbReference type="GO" id="GO:0043539">
    <property type="term" value="F:protein serine/threonine kinase activator activity"/>
    <property type="evidence" value="ECO:0007669"/>
    <property type="project" value="InterPro"/>
</dbReference>
<feature type="compositionally biased region" description="Polar residues" evidence="8">
    <location>
        <begin position="1883"/>
        <end position="1913"/>
    </location>
</feature>
<accession>A0A836IWP5</accession>
<protein>
    <recommendedName>
        <fullName evidence="15">Protein kinase</fullName>
    </recommendedName>
</protein>
<dbReference type="GO" id="GO:0000160">
    <property type="term" value="P:phosphorelay signal transduction system"/>
    <property type="evidence" value="ECO:0007669"/>
    <property type="project" value="InterPro"/>
</dbReference>
<evidence type="ECO:0008006" key="15">
    <source>
        <dbReference type="Google" id="ProtNLM"/>
    </source>
</evidence>
<feature type="region of interest" description="Disordered" evidence="8">
    <location>
        <begin position="215"/>
        <end position="277"/>
    </location>
</feature>
<dbReference type="InterPro" id="IPR035965">
    <property type="entry name" value="PAS-like_dom_sf"/>
</dbReference>
<feature type="compositionally biased region" description="Polar residues" evidence="8">
    <location>
        <begin position="155"/>
        <end position="185"/>
    </location>
</feature>
<dbReference type="InterPro" id="IPR047173">
    <property type="entry name" value="STRAD_A/B-like"/>
</dbReference>
<feature type="compositionally biased region" description="Polar residues" evidence="8">
    <location>
        <begin position="1741"/>
        <end position="1750"/>
    </location>
</feature>
<dbReference type="InterPro" id="IPR000719">
    <property type="entry name" value="Prot_kinase_dom"/>
</dbReference>
<feature type="region of interest" description="Disordered" evidence="8">
    <location>
        <begin position="1705"/>
        <end position="1928"/>
    </location>
</feature>
<feature type="region of interest" description="Disordered" evidence="8">
    <location>
        <begin position="1"/>
        <end position="24"/>
    </location>
</feature>
<feature type="compositionally biased region" description="Basic and acidic residues" evidence="8">
    <location>
        <begin position="1707"/>
        <end position="1716"/>
    </location>
</feature>
<dbReference type="FunFam" id="2.60.120.10:FF:000148">
    <property type="entry name" value="Protein kinase A regulatory subunit"/>
    <property type="match status" value="1"/>
</dbReference>
<evidence type="ECO:0000259" key="12">
    <source>
        <dbReference type="PROSITE" id="PS50112"/>
    </source>
</evidence>
<dbReference type="PANTHER" id="PTHR48014">
    <property type="entry name" value="SERINE/THREONINE-PROTEIN KINASE FRAY2"/>
    <property type="match status" value="1"/>
</dbReference>
<feature type="region of interest" description="Disordered" evidence="8">
    <location>
        <begin position="74"/>
        <end position="98"/>
    </location>
</feature>
<dbReference type="SUPFAM" id="SSF55785">
    <property type="entry name" value="PYP-like sensor domain (PAS domain)"/>
    <property type="match status" value="1"/>
</dbReference>
<feature type="compositionally biased region" description="Low complexity" evidence="8">
    <location>
        <begin position="1756"/>
        <end position="1765"/>
    </location>
</feature>
<keyword evidence="5" id="KW-0142">cGMP-binding</keyword>
<dbReference type="InterPro" id="IPR013767">
    <property type="entry name" value="PAS_fold"/>
</dbReference>
<keyword evidence="2" id="KW-0140">cGMP</keyword>
<evidence type="ECO:0000256" key="5">
    <source>
        <dbReference type="ARBA" id="ARBA00022992"/>
    </source>
</evidence>
<dbReference type="Gene3D" id="1.10.510.10">
    <property type="entry name" value="Transferase(Phosphotransferase) domain 1"/>
    <property type="match status" value="1"/>
</dbReference>
<feature type="binding site" evidence="7">
    <location>
        <position position="1332"/>
    </location>
    <ligand>
        <name>ATP</name>
        <dbReference type="ChEBI" id="CHEBI:30616"/>
    </ligand>
</feature>
<feature type="region of interest" description="Disordered" evidence="8">
    <location>
        <begin position="2352"/>
        <end position="2424"/>
    </location>
</feature>
<feature type="modified residue" description="4-aspartylphosphate" evidence="6">
    <location>
        <position position="1208"/>
    </location>
</feature>
<dbReference type="CDD" id="cd06606">
    <property type="entry name" value="STKc_MAPKKK"/>
    <property type="match status" value="1"/>
</dbReference>
<feature type="compositionally biased region" description="Basic and acidic residues" evidence="8">
    <location>
        <begin position="84"/>
        <end position="93"/>
    </location>
</feature>
<feature type="domain" description="PAS" evidence="12">
    <location>
        <begin position="717"/>
        <end position="769"/>
    </location>
</feature>
<dbReference type="PROSITE" id="PS50042">
    <property type="entry name" value="CNMP_BINDING_3"/>
    <property type="match status" value="2"/>
</dbReference>
<feature type="domain" description="Cyclic nucleotide-binding" evidence="10">
    <location>
        <begin position="478"/>
        <end position="590"/>
    </location>
</feature>
<dbReference type="GO" id="GO:0004672">
    <property type="term" value="F:protein kinase activity"/>
    <property type="evidence" value="ECO:0007669"/>
    <property type="project" value="InterPro"/>
</dbReference>
<dbReference type="Pfam" id="PF00027">
    <property type="entry name" value="cNMP_binding"/>
    <property type="match status" value="2"/>
</dbReference>
<dbReference type="Gene3D" id="2.60.120.10">
    <property type="entry name" value="Jelly Rolls"/>
    <property type="match status" value="2"/>
</dbReference>
<dbReference type="Pfam" id="PF00069">
    <property type="entry name" value="Pkinase"/>
    <property type="match status" value="1"/>
</dbReference>
<dbReference type="FunFam" id="1.10.510.10:FF:000805">
    <property type="entry name" value="Mitogen activated kinase-like protein"/>
    <property type="match status" value="1"/>
</dbReference>
<feature type="region of interest" description="Disordered" evidence="8">
    <location>
        <begin position="36"/>
        <end position="55"/>
    </location>
</feature>
<dbReference type="InterPro" id="IPR008271">
    <property type="entry name" value="Ser/Thr_kinase_AS"/>
</dbReference>
<dbReference type="PANTHER" id="PTHR48014:SF21">
    <property type="entry name" value="SERINE_THREONINE-PROTEIN KINASE FRAY2"/>
    <property type="match status" value="1"/>
</dbReference>
<feature type="compositionally biased region" description="Basic and acidic residues" evidence="8">
    <location>
        <begin position="2082"/>
        <end position="2091"/>
    </location>
</feature>
<dbReference type="GO" id="GO:0005524">
    <property type="term" value="F:ATP binding"/>
    <property type="evidence" value="ECO:0007669"/>
    <property type="project" value="UniProtKB-UniRule"/>
</dbReference>
<dbReference type="PROSITE" id="PS50112">
    <property type="entry name" value="PAS"/>
    <property type="match status" value="1"/>
</dbReference>
<name>A0A836IWP5_9TRYP</name>
<dbReference type="InterPro" id="IPR000595">
    <property type="entry name" value="cNMP-bd_dom"/>
</dbReference>